<organism evidence="1 2">
    <name type="scientific">Tropilaelaps mercedesae</name>
    <dbReference type="NCBI Taxonomy" id="418985"/>
    <lineage>
        <taxon>Eukaryota</taxon>
        <taxon>Metazoa</taxon>
        <taxon>Ecdysozoa</taxon>
        <taxon>Arthropoda</taxon>
        <taxon>Chelicerata</taxon>
        <taxon>Arachnida</taxon>
        <taxon>Acari</taxon>
        <taxon>Parasitiformes</taxon>
        <taxon>Mesostigmata</taxon>
        <taxon>Gamasina</taxon>
        <taxon>Dermanyssoidea</taxon>
        <taxon>Laelapidae</taxon>
        <taxon>Tropilaelaps</taxon>
    </lineage>
</organism>
<keyword evidence="2" id="KW-1185">Reference proteome</keyword>
<accession>A0A1V9XS73</accession>
<comment type="caution">
    <text evidence="1">The sequence shown here is derived from an EMBL/GenBank/DDBJ whole genome shotgun (WGS) entry which is preliminary data.</text>
</comment>
<protein>
    <submittedName>
        <fullName evidence="1">Uncharacterized protein</fullName>
    </submittedName>
</protein>
<sequence length="181" mass="19863">MKNDPYILPFFSNLLQCAQGLRSAEPQHAPIPYLSLRLTRAPMTKRRLLMECGFRADVSTNELETDFKDAADAKYSSSAITREQAAVEYSVQEPAVQKARTVQAATPALVIRYAAPVLTTAKTIRTAPVIKPITHATPTIVKTVQAAPAFYAAAHARVASLKYGDQAAHDIHFHEVHHKTA</sequence>
<evidence type="ECO:0000313" key="2">
    <source>
        <dbReference type="Proteomes" id="UP000192247"/>
    </source>
</evidence>
<proteinExistence type="predicted"/>
<dbReference type="EMBL" id="MNPL01004950">
    <property type="protein sequence ID" value="OQR76325.1"/>
    <property type="molecule type" value="Genomic_DNA"/>
</dbReference>
<dbReference type="AlphaFoldDB" id="A0A1V9XS73"/>
<evidence type="ECO:0000313" key="1">
    <source>
        <dbReference type="EMBL" id="OQR76325.1"/>
    </source>
</evidence>
<dbReference type="Proteomes" id="UP000192247">
    <property type="component" value="Unassembled WGS sequence"/>
</dbReference>
<name>A0A1V9XS73_9ACAR</name>
<gene>
    <name evidence="1" type="ORF">BIW11_03099</name>
</gene>
<dbReference type="InParanoid" id="A0A1V9XS73"/>
<reference evidence="1 2" key="1">
    <citation type="journal article" date="2017" name="Gigascience">
        <title>Draft genome of the honey bee ectoparasitic mite, Tropilaelaps mercedesae, is shaped by the parasitic life history.</title>
        <authorList>
            <person name="Dong X."/>
            <person name="Armstrong S.D."/>
            <person name="Xia D."/>
            <person name="Makepeace B.L."/>
            <person name="Darby A.C."/>
            <person name="Kadowaki T."/>
        </authorList>
    </citation>
    <scope>NUCLEOTIDE SEQUENCE [LARGE SCALE GENOMIC DNA]</scope>
    <source>
        <strain evidence="1">Wuxi-XJTLU</strain>
    </source>
</reference>